<evidence type="ECO:0000313" key="3">
    <source>
        <dbReference type="Proteomes" id="UP000324222"/>
    </source>
</evidence>
<proteinExistence type="predicted"/>
<evidence type="ECO:0000313" key="2">
    <source>
        <dbReference type="EMBL" id="MPC29140.1"/>
    </source>
</evidence>
<name>A0A5B7E556_PORTR</name>
<feature type="compositionally biased region" description="Basic and acidic residues" evidence="1">
    <location>
        <begin position="14"/>
        <end position="33"/>
    </location>
</feature>
<dbReference type="Proteomes" id="UP000324222">
    <property type="component" value="Unassembled WGS sequence"/>
</dbReference>
<evidence type="ECO:0000256" key="1">
    <source>
        <dbReference type="SAM" id="MobiDB-lite"/>
    </source>
</evidence>
<sequence>MGPETPTKQSHNTARVEEWLREGEAPGHRENDSSRGSSGVTETQDSDTSELNRPVLTNATLAPSLLAAAVALTLTPKLKKYC</sequence>
<gene>
    <name evidence="2" type="ORF">E2C01_022360</name>
</gene>
<feature type="compositionally biased region" description="Polar residues" evidence="1">
    <location>
        <begin position="1"/>
        <end position="13"/>
    </location>
</feature>
<accession>A0A5B7E556</accession>
<dbReference type="AlphaFoldDB" id="A0A5B7E556"/>
<dbReference type="EMBL" id="VSRR010002022">
    <property type="protein sequence ID" value="MPC29140.1"/>
    <property type="molecule type" value="Genomic_DNA"/>
</dbReference>
<comment type="caution">
    <text evidence="2">The sequence shown here is derived from an EMBL/GenBank/DDBJ whole genome shotgun (WGS) entry which is preliminary data.</text>
</comment>
<keyword evidence="3" id="KW-1185">Reference proteome</keyword>
<organism evidence="2 3">
    <name type="scientific">Portunus trituberculatus</name>
    <name type="common">Swimming crab</name>
    <name type="synonym">Neptunus trituberculatus</name>
    <dbReference type="NCBI Taxonomy" id="210409"/>
    <lineage>
        <taxon>Eukaryota</taxon>
        <taxon>Metazoa</taxon>
        <taxon>Ecdysozoa</taxon>
        <taxon>Arthropoda</taxon>
        <taxon>Crustacea</taxon>
        <taxon>Multicrustacea</taxon>
        <taxon>Malacostraca</taxon>
        <taxon>Eumalacostraca</taxon>
        <taxon>Eucarida</taxon>
        <taxon>Decapoda</taxon>
        <taxon>Pleocyemata</taxon>
        <taxon>Brachyura</taxon>
        <taxon>Eubrachyura</taxon>
        <taxon>Portunoidea</taxon>
        <taxon>Portunidae</taxon>
        <taxon>Portuninae</taxon>
        <taxon>Portunus</taxon>
    </lineage>
</organism>
<reference evidence="2 3" key="1">
    <citation type="submission" date="2019-05" db="EMBL/GenBank/DDBJ databases">
        <title>Another draft genome of Portunus trituberculatus and its Hox gene families provides insights of decapod evolution.</title>
        <authorList>
            <person name="Jeong J.-H."/>
            <person name="Song I."/>
            <person name="Kim S."/>
            <person name="Choi T."/>
            <person name="Kim D."/>
            <person name="Ryu S."/>
            <person name="Kim W."/>
        </authorList>
    </citation>
    <scope>NUCLEOTIDE SEQUENCE [LARGE SCALE GENOMIC DNA]</scope>
    <source>
        <tissue evidence="2">Muscle</tissue>
    </source>
</reference>
<protein>
    <submittedName>
        <fullName evidence="2">Uncharacterized protein</fullName>
    </submittedName>
</protein>
<feature type="compositionally biased region" description="Polar residues" evidence="1">
    <location>
        <begin position="34"/>
        <end position="43"/>
    </location>
</feature>
<feature type="region of interest" description="Disordered" evidence="1">
    <location>
        <begin position="1"/>
        <end position="55"/>
    </location>
</feature>